<dbReference type="InterPro" id="IPR009057">
    <property type="entry name" value="Homeodomain-like_sf"/>
</dbReference>
<evidence type="ECO:0000313" key="7">
    <source>
        <dbReference type="Proteomes" id="UP000572722"/>
    </source>
</evidence>
<keyword evidence="2" id="KW-0238">DNA-binding</keyword>
<keyword evidence="3" id="KW-0804">Transcription</keyword>
<keyword evidence="4" id="KW-1133">Transmembrane helix</keyword>
<keyword evidence="4" id="KW-0812">Transmembrane</keyword>
<comment type="caution">
    <text evidence="6">The sequence shown here is derived from an EMBL/GenBank/DDBJ whole genome shotgun (WGS) entry which is preliminary data.</text>
</comment>
<dbReference type="RefSeq" id="WP_171320657.1">
    <property type="nucleotide sequence ID" value="NZ_JBFOMF010000100.1"/>
</dbReference>
<evidence type="ECO:0000256" key="4">
    <source>
        <dbReference type="SAM" id="Phobius"/>
    </source>
</evidence>
<name>A0AAE5GNE8_9VIBR</name>
<dbReference type="SUPFAM" id="SSF46689">
    <property type="entry name" value="Homeodomain-like"/>
    <property type="match status" value="1"/>
</dbReference>
<dbReference type="GO" id="GO:0003700">
    <property type="term" value="F:DNA-binding transcription factor activity"/>
    <property type="evidence" value="ECO:0007669"/>
    <property type="project" value="InterPro"/>
</dbReference>
<organism evidence="6 7">
    <name type="scientific">Vibrio tubiashii</name>
    <dbReference type="NCBI Taxonomy" id="29498"/>
    <lineage>
        <taxon>Bacteria</taxon>
        <taxon>Pseudomonadati</taxon>
        <taxon>Pseudomonadota</taxon>
        <taxon>Gammaproteobacteria</taxon>
        <taxon>Vibrionales</taxon>
        <taxon>Vibrionaceae</taxon>
        <taxon>Vibrio</taxon>
        <taxon>Vibrio oreintalis group</taxon>
    </lineage>
</organism>
<feature type="transmembrane region" description="Helical" evidence="4">
    <location>
        <begin position="181"/>
        <end position="204"/>
    </location>
</feature>
<keyword evidence="1" id="KW-0805">Transcription regulation</keyword>
<feature type="transmembrane region" description="Helical" evidence="4">
    <location>
        <begin position="32"/>
        <end position="50"/>
    </location>
</feature>
<feature type="transmembrane region" description="Helical" evidence="4">
    <location>
        <begin position="153"/>
        <end position="174"/>
    </location>
</feature>
<proteinExistence type="predicted"/>
<dbReference type="PANTHER" id="PTHR43280:SF29">
    <property type="entry name" value="ARAC-FAMILY TRANSCRIPTIONAL REGULATOR"/>
    <property type="match status" value="1"/>
</dbReference>
<sequence>MLAIPVPFVVSMLLGLLAITLYLRFERQTKAACLFLGLCATTIAMVGLRWTFDVSLFNFFQPVLASLIPVCAWFVFSASTQRNLWSLVKHFVAPAYILTSVATQDWLSLPIDEVLTLTYIGYGIGLIRFAGKESLLINVSLGSWDNVKKAESIAGWMLLFSALVDTLMSLDFAYNKGEMSLYILTVAHLVLLPTLSIAVVIVGINTPISETENAEAQPDHLVSNTVSTMTMSQERAIEITSLLDEKIRRESLYLDPELTLAKLSRKLVIPAKHISIAVNQVHAQNISKLINSYRVGHAKQALSSSQDTVTQIFMNSGFQTKSNFNREFSRITGMTPSQYRKAKSAQQT</sequence>
<dbReference type="AlphaFoldDB" id="A0AAE5GNE8"/>
<dbReference type="Gene3D" id="1.10.10.60">
    <property type="entry name" value="Homeodomain-like"/>
    <property type="match status" value="1"/>
</dbReference>
<feature type="transmembrane region" description="Helical" evidence="4">
    <location>
        <begin position="6"/>
        <end position="25"/>
    </location>
</feature>
<reference evidence="6 7" key="1">
    <citation type="submission" date="2019-08" db="EMBL/GenBank/DDBJ databases">
        <title>Draft genome sequencing and comparative genomics of hatchery-associated Vibrios.</title>
        <authorList>
            <person name="Kehlet-Delgado H."/>
            <person name="Mueller R.S."/>
        </authorList>
    </citation>
    <scope>NUCLEOTIDE SEQUENCE [LARGE SCALE GENOMIC DNA]</scope>
    <source>
        <strain evidence="6 7">01-65-5-1</strain>
    </source>
</reference>
<dbReference type="PANTHER" id="PTHR43280">
    <property type="entry name" value="ARAC-FAMILY TRANSCRIPTIONAL REGULATOR"/>
    <property type="match status" value="1"/>
</dbReference>
<evidence type="ECO:0000256" key="2">
    <source>
        <dbReference type="ARBA" id="ARBA00023125"/>
    </source>
</evidence>
<dbReference type="PROSITE" id="PS01124">
    <property type="entry name" value="HTH_ARAC_FAMILY_2"/>
    <property type="match status" value="1"/>
</dbReference>
<dbReference type="Pfam" id="PF12833">
    <property type="entry name" value="HTH_18"/>
    <property type="match status" value="1"/>
</dbReference>
<feature type="transmembrane region" description="Helical" evidence="4">
    <location>
        <begin position="56"/>
        <end position="76"/>
    </location>
</feature>
<dbReference type="InterPro" id="IPR020449">
    <property type="entry name" value="Tscrpt_reg_AraC-type_HTH"/>
</dbReference>
<dbReference type="PRINTS" id="PR00032">
    <property type="entry name" value="HTHARAC"/>
</dbReference>
<dbReference type="EMBL" id="VTXO01000001">
    <property type="protein sequence ID" value="NOI79986.1"/>
    <property type="molecule type" value="Genomic_DNA"/>
</dbReference>
<evidence type="ECO:0000256" key="3">
    <source>
        <dbReference type="ARBA" id="ARBA00023163"/>
    </source>
</evidence>
<accession>A0AAE5GNE8</accession>
<gene>
    <name evidence="6" type="ORF">F0237_04840</name>
</gene>
<feature type="domain" description="HTH araC/xylS-type" evidence="5">
    <location>
        <begin position="237"/>
        <end position="342"/>
    </location>
</feature>
<dbReference type="Proteomes" id="UP000572722">
    <property type="component" value="Unassembled WGS sequence"/>
</dbReference>
<evidence type="ECO:0000259" key="5">
    <source>
        <dbReference type="PROSITE" id="PS01124"/>
    </source>
</evidence>
<dbReference type="SMART" id="SM00342">
    <property type="entry name" value="HTH_ARAC"/>
    <property type="match status" value="1"/>
</dbReference>
<evidence type="ECO:0000313" key="6">
    <source>
        <dbReference type="EMBL" id="NOI79986.1"/>
    </source>
</evidence>
<evidence type="ECO:0000256" key="1">
    <source>
        <dbReference type="ARBA" id="ARBA00023015"/>
    </source>
</evidence>
<protein>
    <submittedName>
        <fullName evidence="6">Helix-turn-helix transcriptional regulator</fullName>
    </submittedName>
</protein>
<dbReference type="InterPro" id="IPR018060">
    <property type="entry name" value="HTH_AraC"/>
</dbReference>
<keyword evidence="4" id="KW-0472">Membrane</keyword>
<dbReference type="GO" id="GO:0043565">
    <property type="term" value="F:sequence-specific DNA binding"/>
    <property type="evidence" value="ECO:0007669"/>
    <property type="project" value="InterPro"/>
</dbReference>
<feature type="transmembrane region" description="Helical" evidence="4">
    <location>
        <begin position="88"/>
        <end position="107"/>
    </location>
</feature>